<dbReference type="InterPro" id="IPR010619">
    <property type="entry name" value="ThrE-like_N"/>
</dbReference>
<evidence type="ECO:0000256" key="3">
    <source>
        <dbReference type="SAM" id="Phobius"/>
    </source>
</evidence>
<protein>
    <recommendedName>
        <fullName evidence="4">Threonine/serine exporter-like N-terminal domain-containing protein</fullName>
    </recommendedName>
</protein>
<feature type="transmembrane region" description="Helical" evidence="3">
    <location>
        <begin position="576"/>
        <end position="596"/>
    </location>
</feature>
<reference evidence="5" key="1">
    <citation type="submission" date="2023-06" db="EMBL/GenBank/DDBJ databases">
        <authorList>
            <person name="Noh H."/>
        </authorList>
    </citation>
    <scope>NUCLEOTIDE SEQUENCE</scope>
    <source>
        <strain evidence="5">DUCC20226</strain>
    </source>
</reference>
<dbReference type="Proteomes" id="UP001265746">
    <property type="component" value="Unassembled WGS sequence"/>
</dbReference>
<evidence type="ECO:0000256" key="1">
    <source>
        <dbReference type="ARBA" id="ARBA00034125"/>
    </source>
</evidence>
<accession>A0AAD9S3R0</accession>
<evidence type="ECO:0000313" key="5">
    <source>
        <dbReference type="EMBL" id="KAK2598451.1"/>
    </source>
</evidence>
<dbReference type="InterPro" id="IPR051361">
    <property type="entry name" value="ThrE/Ser_Exporter"/>
</dbReference>
<sequence>MSSNTSPSRPASPVRDGQPGPSRAYQNQLSPIITVTTPREKKKKVGWAGSAEDRSPPKEGDYFSHIPVADSRASTPGLPDAAITSPARRDSFDKEEVTNALERILKVEDHAGPQKPSMPLPNLRLPKPVLRKQQRPENPSEPIEGLSHPSEIEARHRAGRLAESVSGVNSRASPDDSPLMGNFDDIGLLNGMETRDHAASTGAATLEDDIDQSGLKFRQKVEADADRLIRSHTKRRAARGAPIPIAQTPDIEGIRSGTTTPVAYDLEFVPPAPTNYHGGILGTLLKLYNAEDRNGSGEGSGTTTPARTPNRTPRPSPPSTAPGTPRPERPRSGLFGLGSRNSASTLAELIGSSSTLAAPATSNKDWSEIVTDKLKRERAEREREQRPKKEHKRKPSKTPQQKVDQLLIKKHIAEIISRHKYMVKLCRALMEFGAPTHRLEAYMAMSARVLAIEGQFLYLPGCMIISFDDKQTHTTEVKIVRVPQGVDLGKLRDVHEIYKLVVHDLIGVDEAMFRLDAVVTRKHKYNKWVRVVTYGLAAVCVAPFAFEGRWIDMPIAFVMGCMVGLMQLIMAPSSELYANVFETSAALLMAFLGRMFGSIQYKGENLFCFSALSQSSIALILPGYMVLCGSLELQSHNMIAGSVRMVYAMIYTLFLGYGVTIGAVLYGLMDKNATSSTSCSNPLNSYWNLLFVPLFTLCLCVINQAKYKQLPVMLTISFAGYVVNSYTNKYLDSSTISNTLGALTIGVLANLYSRLSRPAENFWLDLKMRKVNRDLEKGIAKANEDPETTARRVGYGLAAAAMLPAIFVQVPSGLASGGSLVSGVTSANAITGNKTAAASTMGASDLNTGAFTVLLSVIQVAISISVGLGLAALLVYPFGKRRSGLFSF</sequence>
<keyword evidence="6" id="KW-1185">Reference proteome</keyword>
<feature type="compositionally biased region" description="Basic and acidic residues" evidence="2">
    <location>
        <begin position="51"/>
        <end position="62"/>
    </location>
</feature>
<feature type="transmembrane region" description="Helical" evidence="3">
    <location>
        <begin position="793"/>
        <end position="810"/>
    </location>
</feature>
<name>A0AAD9S3R0_PHOAM</name>
<feature type="transmembrane region" description="Helical" evidence="3">
    <location>
        <begin position="616"/>
        <end position="633"/>
    </location>
</feature>
<organism evidence="5 6">
    <name type="scientific">Phomopsis amygdali</name>
    <name type="common">Fusicoccum amygdali</name>
    <dbReference type="NCBI Taxonomy" id="1214568"/>
    <lineage>
        <taxon>Eukaryota</taxon>
        <taxon>Fungi</taxon>
        <taxon>Dikarya</taxon>
        <taxon>Ascomycota</taxon>
        <taxon>Pezizomycotina</taxon>
        <taxon>Sordariomycetes</taxon>
        <taxon>Sordariomycetidae</taxon>
        <taxon>Diaporthales</taxon>
        <taxon>Diaporthaceae</taxon>
        <taxon>Diaporthe</taxon>
    </lineage>
</organism>
<gene>
    <name evidence="5" type="ORF">N8I77_011866</name>
</gene>
<feature type="region of interest" description="Disordered" evidence="2">
    <location>
        <begin position="357"/>
        <end position="403"/>
    </location>
</feature>
<evidence type="ECO:0000313" key="6">
    <source>
        <dbReference type="Proteomes" id="UP001265746"/>
    </source>
</evidence>
<dbReference type="PANTHER" id="PTHR31082">
    <property type="entry name" value="PHEROMONE-REGULATED MEMBRANE PROTEIN 10"/>
    <property type="match status" value="1"/>
</dbReference>
<dbReference type="GO" id="GO:0022857">
    <property type="term" value="F:transmembrane transporter activity"/>
    <property type="evidence" value="ECO:0007669"/>
    <property type="project" value="InterPro"/>
</dbReference>
<feature type="compositionally biased region" description="Polar residues" evidence="2">
    <location>
        <begin position="24"/>
        <end position="37"/>
    </location>
</feature>
<feature type="domain" description="Threonine/serine exporter-like N-terminal" evidence="4">
    <location>
        <begin position="421"/>
        <end position="665"/>
    </location>
</feature>
<feature type="compositionally biased region" description="Basic and acidic residues" evidence="2">
    <location>
        <begin position="87"/>
        <end position="112"/>
    </location>
</feature>
<feature type="region of interest" description="Disordered" evidence="2">
    <location>
        <begin position="292"/>
        <end position="339"/>
    </location>
</feature>
<feature type="transmembrane region" description="Helical" evidence="3">
    <location>
        <begin position="645"/>
        <end position="666"/>
    </location>
</feature>
<dbReference type="Pfam" id="PF06738">
    <property type="entry name" value="ThrE"/>
    <property type="match status" value="1"/>
</dbReference>
<dbReference type="AlphaFoldDB" id="A0AAD9S3R0"/>
<keyword evidence="3" id="KW-1133">Transmembrane helix</keyword>
<dbReference type="PANTHER" id="PTHR31082:SF4">
    <property type="entry name" value="PHEROMONE-REGULATED MEMBRANE PROTEIN 10"/>
    <property type="match status" value="1"/>
</dbReference>
<feature type="transmembrane region" description="Helical" evidence="3">
    <location>
        <begin position="850"/>
        <end position="876"/>
    </location>
</feature>
<dbReference type="EMBL" id="JAUJFL010000008">
    <property type="protein sequence ID" value="KAK2598451.1"/>
    <property type="molecule type" value="Genomic_DNA"/>
</dbReference>
<feature type="compositionally biased region" description="Basic and acidic residues" evidence="2">
    <location>
        <begin position="365"/>
        <end position="387"/>
    </location>
</feature>
<evidence type="ECO:0000256" key="2">
    <source>
        <dbReference type="SAM" id="MobiDB-lite"/>
    </source>
</evidence>
<feature type="transmembrane region" description="Helical" evidence="3">
    <location>
        <begin position="686"/>
        <end position="703"/>
    </location>
</feature>
<keyword evidence="3" id="KW-0812">Transmembrane</keyword>
<proteinExistence type="inferred from homology"/>
<feature type="compositionally biased region" description="Low complexity" evidence="2">
    <location>
        <begin position="301"/>
        <end position="311"/>
    </location>
</feature>
<comment type="similarity">
    <text evidence="1">Belongs to the ThrE exporter (TC 2.A.79) family.</text>
</comment>
<feature type="region of interest" description="Disordered" evidence="2">
    <location>
        <begin position="1"/>
        <end position="180"/>
    </location>
</feature>
<feature type="transmembrane region" description="Helical" evidence="3">
    <location>
        <begin position="551"/>
        <end position="569"/>
    </location>
</feature>
<evidence type="ECO:0000259" key="4">
    <source>
        <dbReference type="Pfam" id="PF06738"/>
    </source>
</evidence>
<comment type="caution">
    <text evidence="5">The sequence shown here is derived from an EMBL/GenBank/DDBJ whole genome shotgun (WGS) entry which is preliminary data.</text>
</comment>
<keyword evidence="3" id="KW-0472">Membrane</keyword>